<reference evidence="8" key="2">
    <citation type="submission" date="2025-08" db="UniProtKB">
        <authorList>
            <consortium name="RefSeq"/>
        </authorList>
    </citation>
    <scope>IDENTIFICATION</scope>
    <source>
        <tissue evidence="8">Leaf</tissue>
    </source>
</reference>
<dbReference type="Pfam" id="PF05938">
    <property type="entry name" value="Self-incomp_S1"/>
    <property type="match status" value="1"/>
</dbReference>
<evidence type="ECO:0000313" key="7">
    <source>
        <dbReference type="Proteomes" id="UP000189701"/>
    </source>
</evidence>
<dbReference type="GO" id="GO:0060320">
    <property type="term" value="P:rejection of self pollen"/>
    <property type="evidence" value="ECO:0007669"/>
    <property type="project" value="UniProtKB-KW"/>
</dbReference>
<reference evidence="7" key="1">
    <citation type="journal article" date="2013" name="Genome Biol.">
        <title>Reference genomes and transcriptomes of Nicotiana sylvestris and Nicotiana tomentosiformis.</title>
        <authorList>
            <person name="Sierro N."/>
            <person name="Battey J.N."/>
            <person name="Ouadi S."/>
            <person name="Bovet L."/>
            <person name="Goepfert S."/>
            <person name="Bakaher N."/>
            <person name="Peitsch M.C."/>
            <person name="Ivanov N.V."/>
        </authorList>
    </citation>
    <scope>NUCLEOTIDE SEQUENCE [LARGE SCALE GENOMIC DNA]</scope>
</reference>
<comment type="similarity">
    <text evidence="2 6">Belongs to the plant self-incompatibility (S1) protein family.</text>
</comment>
<gene>
    <name evidence="8" type="primary">LOC104212312</name>
</gene>
<dbReference type="PANTHER" id="PTHR31232:SF172">
    <property type="entry name" value="S-PROTEIN HOMOLOG"/>
    <property type="match status" value="1"/>
</dbReference>
<keyword evidence="7" id="KW-1185">Reference proteome</keyword>
<evidence type="ECO:0000256" key="1">
    <source>
        <dbReference type="ARBA" id="ARBA00004613"/>
    </source>
</evidence>
<dbReference type="Proteomes" id="UP000189701">
    <property type="component" value="Unplaced"/>
</dbReference>
<dbReference type="InterPro" id="IPR010264">
    <property type="entry name" value="Self-incomp_S1"/>
</dbReference>
<comment type="subcellular location">
    <subcellularLocation>
        <location evidence="1 6">Secreted</location>
    </subcellularLocation>
</comment>
<feature type="chain" id="PRO_5025085985" description="S-protein homolog" evidence="6">
    <location>
        <begin position="23"/>
        <end position="108"/>
    </location>
</feature>
<dbReference type="eggNOG" id="ENOG502SVF6">
    <property type="taxonomic scope" value="Eukaryota"/>
</dbReference>
<feature type="signal peptide" evidence="6">
    <location>
        <begin position="1"/>
        <end position="22"/>
    </location>
</feature>
<evidence type="ECO:0000256" key="6">
    <source>
        <dbReference type="RuleBase" id="RU367044"/>
    </source>
</evidence>
<evidence type="ECO:0000313" key="8">
    <source>
        <dbReference type="RefSeq" id="XP_009759834.1"/>
    </source>
</evidence>
<accession>A0A1U7VBY2</accession>
<dbReference type="AlphaFoldDB" id="A0A1U7VBY2"/>
<evidence type="ECO:0000256" key="4">
    <source>
        <dbReference type="ARBA" id="ARBA00022525"/>
    </source>
</evidence>
<keyword evidence="4 6" id="KW-0964">Secreted</keyword>
<dbReference type="GO" id="GO:0005576">
    <property type="term" value="C:extracellular region"/>
    <property type="evidence" value="ECO:0007669"/>
    <property type="project" value="UniProtKB-SubCell"/>
</dbReference>
<evidence type="ECO:0000256" key="3">
    <source>
        <dbReference type="ARBA" id="ARBA00022471"/>
    </source>
</evidence>
<dbReference type="PANTHER" id="PTHR31232">
    <property type="match status" value="1"/>
</dbReference>
<evidence type="ECO:0000256" key="2">
    <source>
        <dbReference type="ARBA" id="ARBA00005581"/>
    </source>
</evidence>
<proteinExistence type="inferred from homology"/>
<evidence type="ECO:0000256" key="5">
    <source>
        <dbReference type="ARBA" id="ARBA00022729"/>
    </source>
</evidence>
<keyword evidence="5 6" id="KW-0732">Signal</keyword>
<organism evidence="7 8">
    <name type="scientific">Nicotiana sylvestris</name>
    <name type="common">Wood tobacco</name>
    <name type="synonym">South American tobacco</name>
    <dbReference type="NCBI Taxonomy" id="4096"/>
    <lineage>
        <taxon>Eukaryota</taxon>
        <taxon>Viridiplantae</taxon>
        <taxon>Streptophyta</taxon>
        <taxon>Embryophyta</taxon>
        <taxon>Tracheophyta</taxon>
        <taxon>Spermatophyta</taxon>
        <taxon>Magnoliopsida</taxon>
        <taxon>eudicotyledons</taxon>
        <taxon>Gunneridae</taxon>
        <taxon>Pentapetalae</taxon>
        <taxon>asterids</taxon>
        <taxon>lamiids</taxon>
        <taxon>Solanales</taxon>
        <taxon>Solanaceae</taxon>
        <taxon>Nicotianoideae</taxon>
        <taxon>Nicotianeae</taxon>
        <taxon>Nicotiana</taxon>
    </lineage>
</organism>
<name>A0A1U7VBY2_NICSY</name>
<dbReference type="RefSeq" id="XP_009759834.1">
    <property type="nucleotide sequence ID" value="XM_009761532.1"/>
</dbReference>
<keyword evidence="3 6" id="KW-0713">Self-incompatibility</keyword>
<protein>
    <recommendedName>
        <fullName evidence="6">S-protein homolog</fullName>
    </recommendedName>
</protein>
<sequence length="108" mass="12459">MALSLINVFLLLLITPLDLSIAKKCIFTEKMQVHVMNKLPSDSPQLTIHCASKNDDLGYHSLAVDEDFNWSFCEAFADNTLFFCHFWWVQKIKDLRCLTTHVVVSLIR</sequence>